<evidence type="ECO:0000256" key="1">
    <source>
        <dbReference type="SAM" id="MobiDB-lite"/>
    </source>
</evidence>
<protein>
    <submittedName>
        <fullName evidence="3">Uncharacterized protein</fullName>
    </submittedName>
</protein>
<reference evidence="3" key="2">
    <citation type="submission" date="2020-04" db="EMBL/GenBank/DDBJ databases">
        <authorList>
            <consortium name="NCBI Genome Project"/>
        </authorList>
    </citation>
    <scope>NUCLEOTIDE SEQUENCE</scope>
    <source>
        <strain evidence="3">CBS 342.82</strain>
    </source>
</reference>
<dbReference type="AlphaFoldDB" id="A0A6J3LSG3"/>
<dbReference type="GeneID" id="54365853"/>
<organism evidence="3">
    <name type="scientific">Dissoconium aciculare CBS 342.82</name>
    <dbReference type="NCBI Taxonomy" id="1314786"/>
    <lineage>
        <taxon>Eukaryota</taxon>
        <taxon>Fungi</taxon>
        <taxon>Dikarya</taxon>
        <taxon>Ascomycota</taxon>
        <taxon>Pezizomycotina</taxon>
        <taxon>Dothideomycetes</taxon>
        <taxon>Dothideomycetidae</taxon>
        <taxon>Mycosphaerellales</taxon>
        <taxon>Dissoconiaceae</taxon>
        <taxon>Dissoconium</taxon>
    </lineage>
</organism>
<gene>
    <name evidence="3" type="ORF">K489DRAFT_413554</name>
</gene>
<dbReference type="Proteomes" id="UP000504637">
    <property type="component" value="Unplaced"/>
</dbReference>
<dbReference type="RefSeq" id="XP_033455776.1">
    <property type="nucleotide sequence ID" value="XM_033608054.1"/>
</dbReference>
<reference evidence="3" key="1">
    <citation type="submission" date="2020-01" db="EMBL/GenBank/DDBJ databases">
        <authorList>
            <consortium name="DOE Joint Genome Institute"/>
            <person name="Haridas S."/>
            <person name="Albert R."/>
            <person name="Binder M."/>
            <person name="Bloem J."/>
            <person name="Labutti K."/>
            <person name="Salamov A."/>
            <person name="Andreopoulos B."/>
            <person name="Baker S.E."/>
            <person name="Barry K."/>
            <person name="Bills G."/>
            <person name="Bluhm B.H."/>
            <person name="Cannon C."/>
            <person name="Castanera R."/>
            <person name="Culley D.E."/>
            <person name="Daum C."/>
            <person name="Ezra D."/>
            <person name="Gonzalez J.B."/>
            <person name="Henrissat B."/>
            <person name="Kuo A."/>
            <person name="Liang C."/>
            <person name="Lipzen A."/>
            <person name="Lutzoni F."/>
            <person name="Magnuson J."/>
            <person name="Mondo S."/>
            <person name="Nolan M."/>
            <person name="Ohm R."/>
            <person name="Pangilinan J."/>
            <person name="Park H.-J."/>
            <person name="Ramirez L."/>
            <person name="Alfaro M."/>
            <person name="Sun H."/>
            <person name="Tritt A."/>
            <person name="Yoshinaga Y."/>
            <person name="Zwiers L.-H."/>
            <person name="Turgeon B.G."/>
            <person name="Goodwin S.B."/>
            <person name="Spatafora J.W."/>
            <person name="Crous P.W."/>
            <person name="Grigoriev I.V."/>
        </authorList>
    </citation>
    <scope>NUCLEOTIDE SEQUENCE</scope>
    <source>
        <strain evidence="3">CBS 342.82</strain>
    </source>
</reference>
<feature type="region of interest" description="Disordered" evidence="1">
    <location>
        <begin position="1"/>
        <end position="38"/>
    </location>
</feature>
<accession>A0A6J3LSG3</accession>
<sequence length="95" mass="9836">MSEVAPTQTSAPAPEPAAAPAAAAPAGTTTAAAPAADNRDYLDKAVDAAEKKLGQSTGHNVDPAKYRSQNEKITDKLRALFEKFTGKKLPSKVSN</sequence>
<reference evidence="3" key="3">
    <citation type="submission" date="2025-08" db="UniProtKB">
        <authorList>
            <consortium name="RefSeq"/>
        </authorList>
    </citation>
    <scope>IDENTIFICATION</scope>
    <source>
        <strain evidence="3">CBS 342.82</strain>
    </source>
</reference>
<dbReference type="OrthoDB" id="3050608at2759"/>
<evidence type="ECO:0000313" key="2">
    <source>
        <dbReference type="Proteomes" id="UP000504637"/>
    </source>
</evidence>
<evidence type="ECO:0000313" key="3">
    <source>
        <dbReference type="RefSeq" id="XP_033455776.1"/>
    </source>
</evidence>
<feature type="compositionally biased region" description="Low complexity" evidence="1">
    <location>
        <begin position="1"/>
        <end position="36"/>
    </location>
</feature>
<name>A0A6J3LSG3_9PEZI</name>
<keyword evidence="2" id="KW-1185">Reference proteome</keyword>
<proteinExistence type="predicted"/>